<keyword evidence="1" id="KW-0732">Signal</keyword>
<feature type="signal peptide" evidence="1">
    <location>
        <begin position="1"/>
        <end position="20"/>
    </location>
</feature>
<protein>
    <submittedName>
        <fullName evidence="2">Hypp1234 protein</fullName>
    </submittedName>
</protein>
<evidence type="ECO:0000313" key="2">
    <source>
        <dbReference type="EMBL" id="CAH1253741.1"/>
    </source>
</evidence>
<dbReference type="AlphaFoldDB" id="A0A8J9ZGX2"/>
<evidence type="ECO:0000313" key="3">
    <source>
        <dbReference type="Proteomes" id="UP000838412"/>
    </source>
</evidence>
<gene>
    <name evidence="2" type="primary">Hypp1234</name>
    <name evidence="2" type="ORF">BLAG_LOCUS13398</name>
</gene>
<evidence type="ECO:0000256" key="1">
    <source>
        <dbReference type="SAM" id="SignalP"/>
    </source>
</evidence>
<accession>A0A8J9ZGX2</accession>
<dbReference type="Proteomes" id="UP000838412">
    <property type="component" value="Chromosome 2"/>
</dbReference>
<dbReference type="EMBL" id="OV696687">
    <property type="protein sequence ID" value="CAH1253741.1"/>
    <property type="molecule type" value="Genomic_DNA"/>
</dbReference>
<feature type="chain" id="PRO_5035461326" evidence="1">
    <location>
        <begin position="21"/>
        <end position="72"/>
    </location>
</feature>
<name>A0A8J9ZGX2_BRALA</name>
<reference evidence="2" key="1">
    <citation type="submission" date="2022-01" db="EMBL/GenBank/DDBJ databases">
        <authorList>
            <person name="Braso-Vives M."/>
        </authorList>
    </citation>
    <scope>NUCLEOTIDE SEQUENCE</scope>
</reference>
<keyword evidence="3" id="KW-1185">Reference proteome</keyword>
<proteinExistence type="predicted"/>
<organism evidence="2 3">
    <name type="scientific">Branchiostoma lanceolatum</name>
    <name type="common">Common lancelet</name>
    <name type="synonym">Amphioxus lanceolatum</name>
    <dbReference type="NCBI Taxonomy" id="7740"/>
    <lineage>
        <taxon>Eukaryota</taxon>
        <taxon>Metazoa</taxon>
        <taxon>Chordata</taxon>
        <taxon>Cephalochordata</taxon>
        <taxon>Leptocardii</taxon>
        <taxon>Amphioxiformes</taxon>
        <taxon>Branchiostomatidae</taxon>
        <taxon>Branchiostoma</taxon>
    </lineage>
</organism>
<sequence>MGQLLYILFSTVCLQAVAMARPRLPSVGSCVFKEPWMEPARIGSLMGLTARRHGCKSFLPAEQFSQLVKLGR</sequence>